<gene>
    <name evidence="8" type="ORF">EUGRSUZ_F00848</name>
</gene>
<dbReference type="AlphaFoldDB" id="A0A059BLV2"/>
<dbReference type="Gramene" id="KCW67073">
    <property type="protein sequence ID" value="KCW67073"/>
    <property type="gene ID" value="EUGRSUZ_F00848"/>
</dbReference>
<dbReference type="GO" id="GO:0004674">
    <property type="term" value="F:protein serine/threonine kinase activity"/>
    <property type="evidence" value="ECO:0007669"/>
    <property type="project" value="UniProtKB-KW"/>
</dbReference>
<sequence length="183" mass="21050">MSPEYAFDGKFSVKSDIFSFGVLLLEIVSGKRNRGFCHPNHHHNLLGHPEMLFFSLGVILLGIAWLLWIAGKSLELLHESLRDSFIANQVERWVQVGLVCVQKCPEDRPTMDSVIFMLVNEEAILPQPKQPRFFKERGPSSTEASSKGRIIHKEYCYNHHARRSINLLLRKLPARWNSKELSQ</sequence>
<keyword evidence="2" id="KW-0808">Transferase</keyword>
<dbReference type="GO" id="GO:0005524">
    <property type="term" value="F:ATP binding"/>
    <property type="evidence" value="ECO:0007669"/>
    <property type="project" value="UniProtKB-KW"/>
</dbReference>
<feature type="domain" description="Serine-threonine/tyrosine-protein kinase catalytic" evidence="7">
    <location>
        <begin position="1"/>
        <end position="114"/>
    </location>
</feature>
<organism evidence="8">
    <name type="scientific">Eucalyptus grandis</name>
    <name type="common">Flooded gum</name>
    <dbReference type="NCBI Taxonomy" id="71139"/>
    <lineage>
        <taxon>Eukaryota</taxon>
        <taxon>Viridiplantae</taxon>
        <taxon>Streptophyta</taxon>
        <taxon>Embryophyta</taxon>
        <taxon>Tracheophyta</taxon>
        <taxon>Spermatophyta</taxon>
        <taxon>Magnoliopsida</taxon>
        <taxon>eudicotyledons</taxon>
        <taxon>Gunneridae</taxon>
        <taxon>Pentapetalae</taxon>
        <taxon>rosids</taxon>
        <taxon>malvids</taxon>
        <taxon>Myrtales</taxon>
        <taxon>Myrtaceae</taxon>
        <taxon>Myrtoideae</taxon>
        <taxon>Eucalypteae</taxon>
        <taxon>Eucalyptus</taxon>
    </lineage>
</organism>
<dbReference type="InterPro" id="IPR001245">
    <property type="entry name" value="Ser-Thr/Tyr_kinase_cat_dom"/>
</dbReference>
<dbReference type="PANTHER" id="PTHR27002:SF214">
    <property type="entry name" value="RECEPTOR-LIKE SERINE_THREONINE-PROTEIN KINASE"/>
    <property type="match status" value="1"/>
</dbReference>
<evidence type="ECO:0000256" key="3">
    <source>
        <dbReference type="ARBA" id="ARBA00022741"/>
    </source>
</evidence>
<dbReference type="PANTHER" id="PTHR27002">
    <property type="entry name" value="RECEPTOR-LIKE SERINE/THREONINE-PROTEIN KINASE SD1-8"/>
    <property type="match status" value="1"/>
</dbReference>
<keyword evidence="6" id="KW-0812">Transmembrane</keyword>
<dbReference type="EMBL" id="KK198758">
    <property type="protein sequence ID" value="KCW67073.1"/>
    <property type="molecule type" value="Genomic_DNA"/>
</dbReference>
<evidence type="ECO:0000256" key="1">
    <source>
        <dbReference type="ARBA" id="ARBA00022527"/>
    </source>
</evidence>
<keyword evidence="1" id="KW-0723">Serine/threonine-protein kinase</keyword>
<dbReference type="SUPFAM" id="SSF56112">
    <property type="entry name" value="Protein kinase-like (PK-like)"/>
    <property type="match status" value="1"/>
</dbReference>
<dbReference type="STRING" id="71139.A0A059BLV2"/>
<keyword evidence="6" id="KW-0472">Membrane</keyword>
<feature type="transmembrane region" description="Helical" evidence="6">
    <location>
        <begin position="51"/>
        <end position="70"/>
    </location>
</feature>
<accession>A0A059BLV2</accession>
<keyword evidence="6" id="KW-1133">Transmembrane helix</keyword>
<evidence type="ECO:0000256" key="5">
    <source>
        <dbReference type="ARBA" id="ARBA00022840"/>
    </source>
</evidence>
<keyword evidence="5" id="KW-0067">ATP-binding</keyword>
<evidence type="ECO:0000256" key="4">
    <source>
        <dbReference type="ARBA" id="ARBA00022777"/>
    </source>
</evidence>
<evidence type="ECO:0000256" key="2">
    <source>
        <dbReference type="ARBA" id="ARBA00022679"/>
    </source>
</evidence>
<dbReference type="InParanoid" id="A0A059BLV2"/>
<evidence type="ECO:0000259" key="7">
    <source>
        <dbReference type="Pfam" id="PF07714"/>
    </source>
</evidence>
<reference evidence="8" key="1">
    <citation type="submission" date="2013-07" db="EMBL/GenBank/DDBJ databases">
        <title>The genome of Eucalyptus grandis.</title>
        <authorList>
            <person name="Schmutz J."/>
            <person name="Hayes R."/>
            <person name="Myburg A."/>
            <person name="Tuskan G."/>
            <person name="Grattapaglia D."/>
            <person name="Rokhsar D.S."/>
        </authorList>
    </citation>
    <scope>NUCLEOTIDE SEQUENCE</scope>
    <source>
        <tissue evidence="8">Leaf extractions</tissue>
    </source>
</reference>
<keyword evidence="3" id="KW-0547">Nucleotide-binding</keyword>
<keyword evidence="4" id="KW-0418">Kinase</keyword>
<protein>
    <recommendedName>
        <fullName evidence="7">Serine-threonine/tyrosine-protein kinase catalytic domain-containing protein</fullName>
    </recommendedName>
</protein>
<name>A0A059BLV2_EUCGR</name>
<evidence type="ECO:0000256" key="6">
    <source>
        <dbReference type="SAM" id="Phobius"/>
    </source>
</evidence>
<dbReference type="OMA" id="WLLWIAG"/>
<proteinExistence type="predicted"/>
<evidence type="ECO:0000313" key="8">
    <source>
        <dbReference type="EMBL" id="KCW67073.1"/>
    </source>
</evidence>
<dbReference type="Gene3D" id="1.10.510.10">
    <property type="entry name" value="Transferase(Phosphotransferase) domain 1"/>
    <property type="match status" value="1"/>
</dbReference>
<dbReference type="Pfam" id="PF07714">
    <property type="entry name" value="PK_Tyr_Ser-Thr"/>
    <property type="match status" value="1"/>
</dbReference>
<dbReference type="InterPro" id="IPR011009">
    <property type="entry name" value="Kinase-like_dom_sf"/>
</dbReference>